<gene>
    <name evidence="1" type="ORF">SAMN05444167_1351</name>
</gene>
<organism evidence="1 2">
    <name type="scientific">Terriglobus roseus</name>
    <dbReference type="NCBI Taxonomy" id="392734"/>
    <lineage>
        <taxon>Bacteria</taxon>
        <taxon>Pseudomonadati</taxon>
        <taxon>Acidobacteriota</taxon>
        <taxon>Terriglobia</taxon>
        <taxon>Terriglobales</taxon>
        <taxon>Acidobacteriaceae</taxon>
        <taxon>Terriglobus</taxon>
    </lineage>
</organism>
<name>A0A1G7I8F1_9BACT</name>
<reference evidence="1 2" key="1">
    <citation type="submission" date="2016-10" db="EMBL/GenBank/DDBJ databases">
        <authorList>
            <person name="de Groot N.N."/>
        </authorList>
    </citation>
    <scope>NUCLEOTIDE SEQUENCE [LARGE SCALE GENOMIC DNA]</scope>
    <source>
        <strain evidence="1 2">GAS232</strain>
    </source>
</reference>
<protein>
    <submittedName>
        <fullName evidence="1">Uncharacterized protein</fullName>
    </submittedName>
</protein>
<evidence type="ECO:0000313" key="2">
    <source>
        <dbReference type="Proteomes" id="UP000182427"/>
    </source>
</evidence>
<dbReference type="Proteomes" id="UP000182427">
    <property type="component" value="Chromosome I"/>
</dbReference>
<proteinExistence type="predicted"/>
<dbReference type="EMBL" id="LT629690">
    <property type="protein sequence ID" value="SDF08754.1"/>
    <property type="molecule type" value="Genomic_DNA"/>
</dbReference>
<evidence type="ECO:0000313" key="1">
    <source>
        <dbReference type="EMBL" id="SDF08754.1"/>
    </source>
</evidence>
<sequence length="49" mass="5975">MLFQGNHYNRKQGWAKGIKPKANPFRKTILPVTPMGRRFYKHHRRKLNR</sequence>
<accession>A0A1G7I8F1</accession>
<keyword evidence="2" id="KW-1185">Reference proteome</keyword>
<dbReference type="AlphaFoldDB" id="A0A1G7I8F1"/>